<protein>
    <submittedName>
        <fullName evidence="1">Uncharacterized protein</fullName>
    </submittedName>
</protein>
<comment type="caution">
    <text evidence="1">The sequence shown here is derived from an EMBL/GenBank/DDBJ whole genome shotgun (WGS) entry which is preliminary data.</text>
</comment>
<dbReference type="Proteomes" id="UP000814128">
    <property type="component" value="Unassembled WGS sequence"/>
</dbReference>
<proteinExistence type="predicted"/>
<name>A0ACB8QM89_9AGAM</name>
<sequence length="296" mass="32784">MVYSSTFAAYFRRGSEAQLMLWDWTTGKLLKTLDDPALFSLAFISASRVLLARIIKTTSAQSHTLHAAALHVLDLDTGTETKYDLPELPCATVLQVSLEADHTSPASNKGGCGMFAPARGPYDRIILWRMVHQDPVLQKMTLVISCRAFGVQEVEGTGSVPWAAWGPAHTRFTTNVPENIGNIVDGRWAQVQLRQMNGEVWGEVVLRDFSRARVANASVEGRVVRDGAMWPYGAAVNDDASLVTTLPFVVRRERPSEVPRKLWLYGQRVCEDGYLYVGPADGADGLDHRLLYICTF</sequence>
<gene>
    <name evidence="1" type="ORF">K488DRAFT_85806</name>
</gene>
<reference evidence="1" key="1">
    <citation type="submission" date="2021-02" db="EMBL/GenBank/DDBJ databases">
        <authorList>
            <consortium name="DOE Joint Genome Institute"/>
            <person name="Ahrendt S."/>
            <person name="Looney B.P."/>
            <person name="Miyauchi S."/>
            <person name="Morin E."/>
            <person name="Drula E."/>
            <person name="Courty P.E."/>
            <person name="Chicoki N."/>
            <person name="Fauchery L."/>
            <person name="Kohler A."/>
            <person name="Kuo A."/>
            <person name="Labutti K."/>
            <person name="Pangilinan J."/>
            <person name="Lipzen A."/>
            <person name="Riley R."/>
            <person name="Andreopoulos W."/>
            <person name="He G."/>
            <person name="Johnson J."/>
            <person name="Barry K.W."/>
            <person name="Grigoriev I.V."/>
            <person name="Nagy L."/>
            <person name="Hibbett D."/>
            <person name="Henrissat B."/>
            <person name="Matheny P.B."/>
            <person name="Labbe J."/>
            <person name="Martin F."/>
        </authorList>
    </citation>
    <scope>NUCLEOTIDE SEQUENCE</scope>
    <source>
        <strain evidence="1">EC-137</strain>
    </source>
</reference>
<dbReference type="EMBL" id="MU273544">
    <property type="protein sequence ID" value="KAI0032506.1"/>
    <property type="molecule type" value="Genomic_DNA"/>
</dbReference>
<evidence type="ECO:0000313" key="2">
    <source>
        <dbReference type="Proteomes" id="UP000814128"/>
    </source>
</evidence>
<evidence type="ECO:0000313" key="1">
    <source>
        <dbReference type="EMBL" id="KAI0032506.1"/>
    </source>
</evidence>
<organism evidence="1 2">
    <name type="scientific">Vararia minispora EC-137</name>
    <dbReference type="NCBI Taxonomy" id="1314806"/>
    <lineage>
        <taxon>Eukaryota</taxon>
        <taxon>Fungi</taxon>
        <taxon>Dikarya</taxon>
        <taxon>Basidiomycota</taxon>
        <taxon>Agaricomycotina</taxon>
        <taxon>Agaricomycetes</taxon>
        <taxon>Russulales</taxon>
        <taxon>Lachnocladiaceae</taxon>
        <taxon>Vararia</taxon>
    </lineage>
</organism>
<accession>A0ACB8QM89</accession>
<keyword evidence="2" id="KW-1185">Reference proteome</keyword>
<reference evidence="1" key="2">
    <citation type="journal article" date="2022" name="New Phytol.">
        <title>Evolutionary transition to the ectomycorrhizal habit in the genomes of a hyperdiverse lineage of mushroom-forming fungi.</title>
        <authorList>
            <person name="Looney B."/>
            <person name="Miyauchi S."/>
            <person name="Morin E."/>
            <person name="Drula E."/>
            <person name="Courty P.E."/>
            <person name="Kohler A."/>
            <person name="Kuo A."/>
            <person name="LaButti K."/>
            <person name="Pangilinan J."/>
            <person name="Lipzen A."/>
            <person name="Riley R."/>
            <person name="Andreopoulos W."/>
            <person name="He G."/>
            <person name="Johnson J."/>
            <person name="Nolan M."/>
            <person name="Tritt A."/>
            <person name="Barry K.W."/>
            <person name="Grigoriev I.V."/>
            <person name="Nagy L.G."/>
            <person name="Hibbett D."/>
            <person name="Henrissat B."/>
            <person name="Matheny P.B."/>
            <person name="Labbe J."/>
            <person name="Martin F.M."/>
        </authorList>
    </citation>
    <scope>NUCLEOTIDE SEQUENCE</scope>
    <source>
        <strain evidence="1">EC-137</strain>
    </source>
</reference>